<comment type="caution">
    <text evidence="2">The sequence shown here is derived from an EMBL/GenBank/DDBJ whole genome shotgun (WGS) entry which is preliminary data.</text>
</comment>
<keyword evidence="1" id="KW-1133">Transmembrane helix</keyword>
<feature type="transmembrane region" description="Helical" evidence="1">
    <location>
        <begin position="16"/>
        <end position="35"/>
    </location>
</feature>
<accession>A0A9P4LGG8</accession>
<dbReference type="Proteomes" id="UP000799777">
    <property type="component" value="Unassembled WGS sequence"/>
</dbReference>
<protein>
    <submittedName>
        <fullName evidence="2">Uncharacterized protein</fullName>
    </submittedName>
</protein>
<evidence type="ECO:0000313" key="2">
    <source>
        <dbReference type="EMBL" id="KAF2023552.1"/>
    </source>
</evidence>
<dbReference type="OrthoDB" id="2309723at2759"/>
<gene>
    <name evidence="2" type="ORF">EK21DRAFT_118652</name>
</gene>
<sequence length="200" mass="23000">MQDIYANVAGVMPWKLAIPISLIAFFSQLLALTLFDSKEVSSSKDEIQKTPTIGLLPRTPYSMSDIDQAVPLSIGTVTLFLCICDIVQNCRFQVDDKFRYWKARCIPHVESGNMNIDVSTFRDELEAIDRQARCARTIARHRERELATLRAMPEELKEVIVDWAMEQKDYLKLWSKRNAAHVFIYDYEINRNLSAFGGFV</sequence>
<keyword evidence="3" id="KW-1185">Reference proteome</keyword>
<keyword evidence="1" id="KW-0812">Transmembrane</keyword>
<name>A0A9P4LGG8_9PLEO</name>
<organism evidence="2 3">
    <name type="scientific">Setomelanomma holmii</name>
    <dbReference type="NCBI Taxonomy" id="210430"/>
    <lineage>
        <taxon>Eukaryota</taxon>
        <taxon>Fungi</taxon>
        <taxon>Dikarya</taxon>
        <taxon>Ascomycota</taxon>
        <taxon>Pezizomycotina</taxon>
        <taxon>Dothideomycetes</taxon>
        <taxon>Pleosporomycetidae</taxon>
        <taxon>Pleosporales</taxon>
        <taxon>Pleosporineae</taxon>
        <taxon>Phaeosphaeriaceae</taxon>
        <taxon>Setomelanomma</taxon>
    </lineage>
</organism>
<dbReference type="AlphaFoldDB" id="A0A9P4LGG8"/>
<evidence type="ECO:0000313" key="3">
    <source>
        <dbReference type="Proteomes" id="UP000799777"/>
    </source>
</evidence>
<reference evidence="2" key="1">
    <citation type="journal article" date="2020" name="Stud. Mycol.">
        <title>101 Dothideomycetes genomes: a test case for predicting lifestyles and emergence of pathogens.</title>
        <authorList>
            <person name="Haridas S."/>
            <person name="Albert R."/>
            <person name="Binder M."/>
            <person name="Bloem J."/>
            <person name="Labutti K."/>
            <person name="Salamov A."/>
            <person name="Andreopoulos B."/>
            <person name="Baker S."/>
            <person name="Barry K."/>
            <person name="Bills G."/>
            <person name="Bluhm B."/>
            <person name="Cannon C."/>
            <person name="Castanera R."/>
            <person name="Culley D."/>
            <person name="Daum C."/>
            <person name="Ezra D."/>
            <person name="Gonzalez J."/>
            <person name="Henrissat B."/>
            <person name="Kuo A."/>
            <person name="Liang C."/>
            <person name="Lipzen A."/>
            <person name="Lutzoni F."/>
            <person name="Magnuson J."/>
            <person name="Mondo S."/>
            <person name="Nolan M."/>
            <person name="Ohm R."/>
            <person name="Pangilinan J."/>
            <person name="Park H.-J."/>
            <person name="Ramirez L."/>
            <person name="Alfaro M."/>
            <person name="Sun H."/>
            <person name="Tritt A."/>
            <person name="Yoshinaga Y."/>
            <person name="Zwiers L.-H."/>
            <person name="Turgeon B."/>
            <person name="Goodwin S."/>
            <person name="Spatafora J."/>
            <person name="Crous P."/>
            <person name="Grigoriev I."/>
        </authorList>
    </citation>
    <scope>NUCLEOTIDE SEQUENCE</scope>
    <source>
        <strain evidence="2">CBS 110217</strain>
    </source>
</reference>
<proteinExistence type="predicted"/>
<dbReference type="EMBL" id="ML978340">
    <property type="protein sequence ID" value="KAF2023552.1"/>
    <property type="molecule type" value="Genomic_DNA"/>
</dbReference>
<evidence type="ECO:0000256" key="1">
    <source>
        <dbReference type="SAM" id="Phobius"/>
    </source>
</evidence>
<keyword evidence="1" id="KW-0472">Membrane</keyword>